<name>A0A6J4U5X8_9BACT</name>
<accession>A0A6J4U5X8</accession>
<reference evidence="1" key="1">
    <citation type="submission" date="2020-02" db="EMBL/GenBank/DDBJ databases">
        <authorList>
            <person name="Meier V. D."/>
        </authorList>
    </citation>
    <scope>NUCLEOTIDE SEQUENCE</scope>
    <source>
        <strain evidence="1">AVDCRST_MAG43</strain>
    </source>
</reference>
<sequence length="41" mass="5016">MQITRTIPFRRMMRHCSHRFETDAETFMKPFLSFHGSAWRA</sequence>
<dbReference type="EMBL" id="CADCWI010000012">
    <property type="protein sequence ID" value="CAA9541936.1"/>
    <property type="molecule type" value="Genomic_DNA"/>
</dbReference>
<gene>
    <name evidence="1" type="ORF">AVDCRST_MAG43-205</name>
</gene>
<dbReference type="AlphaFoldDB" id="A0A6J4U5X8"/>
<protein>
    <submittedName>
        <fullName evidence="1">Uncharacterized protein</fullName>
    </submittedName>
</protein>
<evidence type="ECO:0000313" key="1">
    <source>
        <dbReference type="EMBL" id="CAA9541936.1"/>
    </source>
</evidence>
<proteinExistence type="predicted"/>
<organism evidence="1">
    <name type="scientific">uncultured Thermomicrobiales bacterium</name>
    <dbReference type="NCBI Taxonomy" id="1645740"/>
    <lineage>
        <taxon>Bacteria</taxon>
        <taxon>Pseudomonadati</taxon>
        <taxon>Thermomicrobiota</taxon>
        <taxon>Thermomicrobia</taxon>
        <taxon>Thermomicrobiales</taxon>
        <taxon>environmental samples</taxon>
    </lineage>
</organism>